<dbReference type="InterPro" id="IPR027417">
    <property type="entry name" value="P-loop_NTPase"/>
</dbReference>
<evidence type="ECO:0000313" key="3">
    <source>
        <dbReference type="EMBL" id="KAG5172078.1"/>
    </source>
</evidence>
<comment type="caution">
    <text evidence="3">The sequence shown here is derived from an EMBL/GenBank/DDBJ whole genome shotgun (WGS) entry which is preliminary data.</text>
</comment>
<sequence>MQQFPDAHNLMINGGNFIQTQNIYGPGKDTGECWIVNKYVASDAIYDSAERFPPAQCHPGTRERVIKTIMEWIDDPAPEKQALWLYGPAGAGKSAIGHSIAMMLQERSADRRYGSSFFFAKGAPGRGDGNKLFSTIAHELAINFPEYRVILDTVMQENPTLPTKLINIQLQNLIIRPLTKVRNWPAHHPVVIIDGLDECSGEKRMQVAILSTIANAIIQHRIPLRFLIISRPEYWIADVFETGCFSSIVKRVSLRDDLEADAGIEIYLRSEFNRIYEENIEIMHSVPRPWPEDHLIDRFVRSASGQFVYASTVVKFIGDSLHCDPLEQLRILIRPGPHDALAFSELDQLYASILSSYPRWDALKRVLGAILCTPYSNSESVMELIFNVSPSELRQILRSMRSLICTTESKYPPLLQRLIPTFGTPRYDTPWLSFHHLSFEEFLKDSSRSGKFLVNEWSTSIHAFCVIIRHLIELLHGNPDIDGIINRIGPSQYHLGFSFPTVSTILYSLVELPSSDMDIIIQELKYLHEALEGVLSEADRKIPRSKHILWILSTFQRCILRDQSWRELTPAQGLKPLLDLLQSLQRPVMLALTISVQQVLEATSLDGPILGYLVRQSWRRDTSSFDILDIGAEMHITNDAIVSELQDIHGIVNIFCYKDRGHVEIILDVFEKEIDKVSSTYLPPALVAEWETPGLVRVIELLNQLFNGTEATLESPLNEVVRFLHNPARSDIRSREYLQNSHRMTILHILIHPQLPKLPQYLPQFANASLGWLHRQLTGTNRHVLEEHDSMLIVKFEAAAKTTFSALISLYIEHSSYFLTAKDSGRQYNHHIMGISPTLDGKYILSENIRAGGGTSELWLTWIRLFHSVLEINQLLGTRHPVLPIVALDWYPHLATFLLNVLVSKHYGILDQGGRKYNHKYFCGMEYDRLKSWLVKLKATESHKILDVPLDYPFHYEEYTTDEEG</sequence>
<proteinExistence type="predicted"/>
<evidence type="ECO:0000256" key="1">
    <source>
        <dbReference type="ARBA" id="ARBA00022737"/>
    </source>
</evidence>
<reference evidence="3" key="1">
    <citation type="submission" date="2021-02" db="EMBL/GenBank/DDBJ databases">
        <title>Psilocybe cubensis genome.</title>
        <authorList>
            <person name="Mckernan K.J."/>
            <person name="Crawford S."/>
            <person name="Trippe A."/>
            <person name="Kane L.T."/>
            <person name="Mclaughlin S."/>
        </authorList>
    </citation>
    <scope>NUCLEOTIDE SEQUENCE [LARGE SCALE GENOMIC DNA]</scope>
    <source>
        <strain evidence="3">MGC-MH-2018</strain>
    </source>
</reference>
<name>A0A8H7Y6L0_PSICU</name>
<dbReference type="SUPFAM" id="SSF52540">
    <property type="entry name" value="P-loop containing nucleoside triphosphate hydrolases"/>
    <property type="match status" value="1"/>
</dbReference>
<dbReference type="PROSITE" id="PS50837">
    <property type="entry name" value="NACHT"/>
    <property type="match status" value="1"/>
</dbReference>
<protein>
    <recommendedName>
        <fullName evidence="2">NACHT domain-containing protein</fullName>
    </recommendedName>
</protein>
<keyword evidence="1" id="KW-0677">Repeat</keyword>
<dbReference type="Pfam" id="PF24883">
    <property type="entry name" value="NPHP3_N"/>
    <property type="match status" value="1"/>
</dbReference>
<organism evidence="3">
    <name type="scientific">Psilocybe cubensis</name>
    <name type="common">Psychedelic mushroom</name>
    <name type="synonym">Stropharia cubensis</name>
    <dbReference type="NCBI Taxonomy" id="181762"/>
    <lineage>
        <taxon>Eukaryota</taxon>
        <taxon>Fungi</taxon>
        <taxon>Dikarya</taxon>
        <taxon>Basidiomycota</taxon>
        <taxon>Agaricomycotina</taxon>
        <taxon>Agaricomycetes</taxon>
        <taxon>Agaricomycetidae</taxon>
        <taxon>Agaricales</taxon>
        <taxon>Agaricineae</taxon>
        <taxon>Strophariaceae</taxon>
        <taxon>Psilocybe</taxon>
    </lineage>
</organism>
<dbReference type="AlphaFoldDB" id="A0A8H7Y6L0"/>
<dbReference type="PANTHER" id="PTHR10039">
    <property type="entry name" value="AMELOGENIN"/>
    <property type="match status" value="1"/>
</dbReference>
<evidence type="ECO:0000259" key="2">
    <source>
        <dbReference type="PROSITE" id="PS50837"/>
    </source>
</evidence>
<accession>A0A8H7Y6L0</accession>
<dbReference type="EMBL" id="JAFIQS010000002">
    <property type="protein sequence ID" value="KAG5172078.1"/>
    <property type="molecule type" value="Genomic_DNA"/>
</dbReference>
<gene>
    <name evidence="3" type="ORF">JR316_001572</name>
</gene>
<dbReference type="InterPro" id="IPR056884">
    <property type="entry name" value="NPHP3-like_N"/>
</dbReference>
<dbReference type="PANTHER" id="PTHR10039:SF14">
    <property type="entry name" value="NACHT DOMAIN-CONTAINING PROTEIN"/>
    <property type="match status" value="1"/>
</dbReference>
<dbReference type="InterPro" id="IPR007111">
    <property type="entry name" value="NACHT_NTPase"/>
</dbReference>
<dbReference type="Gene3D" id="3.40.50.300">
    <property type="entry name" value="P-loop containing nucleotide triphosphate hydrolases"/>
    <property type="match status" value="1"/>
</dbReference>
<feature type="domain" description="NACHT" evidence="2">
    <location>
        <begin position="81"/>
        <end position="232"/>
    </location>
</feature>